<dbReference type="GO" id="GO:0005576">
    <property type="term" value="C:extracellular region"/>
    <property type="evidence" value="ECO:0007669"/>
    <property type="project" value="UniProtKB-SubCell"/>
</dbReference>
<dbReference type="SMART" id="SM00198">
    <property type="entry name" value="SCP"/>
    <property type="match status" value="1"/>
</dbReference>
<evidence type="ECO:0000313" key="5">
    <source>
        <dbReference type="Proteomes" id="UP001200034"/>
    </source>
</evidence>
<dbReference type="AlphaFoldDB" id="A0AAD4KCB1"/>
<comment type="subcellular location">
    <subcellularLocation>
        <location evidence="1">Secreted</location>
    </subcellularLocation>
</comment>
<comment type="caution">
    <text evidence="4">The sequence shown here is derived from an EMBL/GenBank/DDBJ whole genome shotgun (WGS) entry which is preliminary data.</text>
</comment>
<evidence type="ECO:0000256" key="1">
    <source>
        <dbReference type="ARBA" id="ARBA00004613"/>
    </source>
</evidence>
<dbReference type="InterPro" id="IPR035940">
    <property type="entry name" value="CAP_sf"/>
</dbReference>
<keyword evidence="5" id="KW-1185">Reference proteome</keyword>
<sequence length="192" mass="21840">KELILKTLNGMRNDIARGGYDGFMPAARMATMQWDDELAYVAKFNVLQCRMHHDPCRNTQSYKNVGQTVAYREVRQGRGATTDNAILRMIKLWFKEHVSATMADVGEYKGRQGRPKENFNQLMLENAQKVGCSAVLRLKNGWLKWFFTCNYAHSPTIGKPIYEFSANAGSACKTGINSEYENLCSVEESYDE</sequence>
<dbReference type="Pfam" id="PF00188">
    <property type="entry name" value="CAP"/>
    <property type="match status" value="1"/>
</dbReference>
<evidence type="ECO:0000313" key="4">
    <source>
        <dbReference type="EMBL" id="KAH8388467.1"/>
    </source>
</evidence>
<dbReference type="InterPro" id="IPR014044">
    <property type="entry name" value="CAP_dom"/>
</dbReference>
<accession>A0AAD4KCB1</accession>
<dbReference type="SUPFAM" id="SSF55797">
    <property type="entry name" value="PR-1-like"/>
    <property type="match status" value="1"/>
</dbReference>
<organism evidence="4 5">
    <name type="scientific">Drosophila rubida</name>
    <dbReference type="NCBI Taxonomy" id="30044"/>
    <lineage>
        <taxon>Eukaryota</taxon>
        <taxon>Metazoa</taxon>
        <taxon>Ecdysozoa</taxon>
        <taxon>Arthropoda</taxon>
        <taxon>Hexapoda</taxon>
        <taxon>Insecta</taxon>
        <taxon>Pterygota</taxon>
        <taxon>Neoptera</taxon>
        <taxon>Endopterygota</taxon>
        <taxon>Diptera</taxon>
        <taxon>Brachycera</taxon>
        <taxon>Muscomorpha</taxon>
        <taxon>Ephydroidea</taxon>
        <taxon>Drosophilidae</taxon>
        <taxon>Drosophila</taxon>
    </lineage>
</organism>
<dbReference type="Gene3D" id="3.40.33.10">
    <property type="entry name" value="CAP"/>
    <property type="match status" value="1"/>
</dbReference>
<evidence type="ECO:0000259" key="3">
    <source>
        <dbReference type="SMART" id="SM00198"/>
    </source>
</evidence>
<keyword evidence="2" id="KW-0964">Secreted</keyword>
<feature type="non-terminal residue" evidence="4">
    <location>
        <position position="192"/>
    </location>
</feature>
<reference evidence="4" key="1">
    <citation type="journal article" date="2021" name="Mol. Ecol. Resour.">
        <title>Phylogenomic analyses of the genus Drosophila reveals genomic signals of climate adaptation.</title>
        <authorList>
            <person name="Li F."/>
            <person name="Rane R.V."/>
            <person name="Luria V."/>
            <person name="Xiong Z."/>
            <person name="Chen J."/>
            <person name="Li Z."/>
            <person name="Catullo R.A."/>
            <person name="Griffin P.C."/>
            <person name="Schiffer M."/>
            <person name="Pearce S."/>
            <person name="Lee S.F."/>
            <person name="McElroy K."/>
            <person name="Stocker A."/>
            <person name="Shirriffs J."/>
            <person name="Cockerell F."/>
            <person name="Coppin C."/>
            <person name="Sgro C.M."/>
            <person name="Karger A."/>
            <person name="Cain J.W."/>
            <person name="Weber J.A."/>
            <person name="Santpere G."/>
            <person name="Kirschner M.W."/>
            <person name="Hoffmann A.A."/>
            <person name="Oakeshott J.G."/>
            <person name="Zhang G."/>
        </authorList>
    </citation>
    <scope>NUCLEOTIDE SEQUENCE</scope>
    <source>
        <strain evidence="4">BGI-SZ-2011g</strain>
    </source>
</reference>
<gene>
    <name evidence="4" type="ORF">KR093_007251</name>
</gene>
<dbReference type="EMBL" id="JAJJHW010000014">
    <property type="protein sequence ID" value="KAH8388467.1"/>
    <property type="molecule type" value="Genomic_DNA"/>
</dbReference>
<proteinExistence type="predicted"/>
<dbReference type="Proteomes" id="UP001200034">
    <property type="component" value="Unassembled WGS sequence"/>
</dbReference>
<feature type="domain" description="SCP" evidence="3">
    <location>
        <begin position="1"/>
        <end position="158"/>
    </location>
</feature>
<name>A0AAD4KCB1_9MUSC</name>
<evidence type="ECO:0000256" key="2">
    <source>
        <dbReference type="ARBA" id="ARBA00022525"/>
    </source>
</evidence>
<dbReference type="CDD" id="cd05380">
    <property type="entry name" value="CAP_euk"/>
    <property type="match status" value="1"/>
</dbReference>
<feature type="non-terminal residue" evidence="4">
    <location>
        <position position="1"/>
    </location>
</feature>
<protein>
    <recommendedName>
        <fullName evidence="3">SCP domain-containing protein</fullName>
    </recommendedName>
</protein>